<feature type="chain" id="PRO_5004382058" description="WSC domain-containing protein" evidence="1">
    <location>
        <begin position="19"/>
        <end position="530"/>
    </location>
</feature>
<comment type="caution">
    <text evidence="3">The sequence shown here is derived from an EMBL/GenBank/DDBJ whole genome shotgun (WGS) entry which is preliminary data.</text>
</comment>
<sequence length="530" mass="52931">MLFPTLLSIASLLALSNASPVAEKRADSTNLGCYLPAAVLGVPLILVNSMTVEVCRSFCAYQKTTYAALTAGTSCTCSNVLTDITSLNLGCDARCSGNAAQSCGGLFNTFQNVYLVAGAPPVSQSVGSATTTTLAATTSSAQAVSTTKTSTAQTSTAASTTSSAKTSATAQATSTSASAQSTASTTATSISATIIPTTTASSSRSSSTAAATTTSAIPTTAAIVTPVQTAGAISGYTLTQSGLTAAANGNGYLSAYLTTDGYNAAECAQSCTATSSCAFFNIYQQQSGSTFSDVCVLWQYVQSASDFNNFYNNGLPVSYSAGYAKIIPSVSSATTTAAQTTSTAAATTSAAQTTSAPAATTTAVQTSSTAARTTTSAAPVTTGTCSDAVTPAGYTAGFQCLSAAADGNGYLSSYIDSTATTYNQLVTDCAASCSLLSGCAFFNVYQENSRTTNICVLWNNVKDASTATNTYNNGVPISDSNGYIVSASVTSSATSTAAPTATATACTNALAPGYAVCYNGQRVVNGACVN</sequence>
<dbReference type="InterPro" id="IPR002889">
    <property type="entry name" value="WSC_carb-bd"/>
</dbReference>
<evidence type="ECO:0000313" key="3">
    <source>
        <dbReference type="EMBL" id="CCG82971.1"/>
    </source>
</evidence>
<reference evidence="3 4" key="1">
    <citation type="journal article" date="2013" name="MBio">
        <title>Genome sequencing of the plant pathogen Taphrina deformans, the causal agent of peach leaf curl.</title>
        <authorList>
            <person name="Cisse O.H."/>
            <person name="Almeida J.M.G.C.F."/>
            <person name="Fonseca A."/>
            <person name="Kumar A.A."/>
            <person name="Salojaervi J."/>
            <person name="Overmyer K."/>
            <person name="Hauser P.M."/>
            <person name="Pagni M."/>
        </authorList>
    </citation>
    <scope>NUCLEOTIDE SEQUENCE [LARGE SCALE GENOMIC DNA]</scope>
    <source>
        <strain evidence="4">PYCC 5710 / ATCC 11124 / CBS 356.35 / IMI 108563 / JCM 9778 / NBRC 8474</strain>
    </source>
</reference>
<dbReference type="Proteomes" id="UP000013776">
    <property type="component" value="Unassembled WGS sequence"/>
</dbReference>
<dbReference type="EMBL" id="CAHR02000115">
    <property type="protein sequence ID" value="CCG82971.1"/>
    <property type="molecule type" value="Genomic_DNA"/>
</dbReference>
<dbReference type="Pfam" id="PF01822">
    <property type="entry name" value="WSC"/>
    <property type="match status" value="1"/>
</dbReference>
<keyword evidence="1" id="KW-0732">Signal</keyword>
<gene>
    <name evidence="3" type="ORF">TAPDE_003107</name>
</gene>
<dbReference type="STRING" id="1097556.R4XES0"/>
<dbReference type="PROSITE" id="PS51212">
    <property type="entry name" value="WSC"/>
    <property type="match status" value="1"/>
</dbReference>
<organism evidence="3 4">
    <name type="scientific">Taphrina deformans (strain PYCC 5710 / ATCC 11124 / CBS 356.35 / IMI 108563 / JCM 9778 / NBRC 8474)</name>
    <name type="common">Peach leaf curl fungus</name>
    <name type="synonym">Lalaria deformans</name>
    <dbReference type="NCBI Taxonomy" id="1097556"/>
    <lineage>
        <taxon>Eukaryota</taxon>
        <taxon>Fungi</taxon>
        <taxon>Dikarya</taxon>
        <taxon>Ascomycota</taxon>
        <taxon>Taphrinomycotina</taxon>
        <taxon>Taphrinomycetes</taxon>
        <taxon>Taphrinales</taxon>
        <taxon>Taphrinaceae</taxon>
        <taxon>Taphrina</taxon>
    </lineage>
</organism>
<keyword evidence="4" id="KW-1185">Reference proteome</keyword>
<dbReference type="AlphaFoldDB" id="R4XES0"/>
<evidence type="ECO:0000313" key="4">
    <source>
        <dbReference type="Proteomes" id="UP000013776"/>
    </source>
</evidence>
<dbReference type="SMART" id="SM00321">
    <property type="entry name" value="WSC"/>
    <property type="match status" value="1"/>
</dbReference>
<dbReference type="OrthoDB" id="3798743at2759"/>
<dbReference type="VEuPathDB" id="FungiDB:TAPDE_003107"/>
<feature type="domain" description="WSC" evidence="2">
    <location>
        <begin position="27"/>
        <end position="115"/>
    </location>
</feature>
<proteinExistence type="predicted"/>
<name>R4XES0_TAPDE</name>
<feature type="signal peptide" evidence="1">
    <location>
        <begin position="1"/>
        <end position="18"/>
    </location>
</feature>
<evidence type="ECO:0000256" key="1">
    <source>
        <dbReference type="SAM" id="SignalP"/>
    </source>
</evidence>
<accession>R4XES0</accession>
<evidence type="ECO:0000259" key="2">
    <source>
        <dbReference type="PROSITE" id="PS51212"/>
    </source>
</evidence>
<protein>
    <recommendedName>
        <fullName evidence="2">WSC domain-containing protein</fullName>
    </recommendedName>
</protein>